<keyword evidence="4" id="KW-0460">Magnesium</keyword>
<dbReference type="GO" id="GO:0046872">
    <property type="term" value="F:metal ion binding"/>
    <property type="evidence" value="ECO:0007669"/>
    <property type="project" value="UniProtKB-KW"/>
</dbReference>
<proteinExistence type="predicted"/>
<dbReference type="GO" id="GO:0016811">
    <property type="term" value="F:hydrolase activity, acting on carbon-nitrogen (but not peptide) bonds, in linear amides"/>
    <property type="evidence" value="ECO:0007669"/>
    <property type="project" value="InterPro"/>
</dbReference>
<evidence type="ECO:0000256" key="4">
    <source>
        <dbReference type="ARBA" id="ARBA00022842"/>
    </source>
</evidence>
<dbReference type="SUPFAM" id="SSF88713">
    <property type="entry name" value="Glycoside hydrolase/deacetylase"/>
    <property type="match status" value="1"/>
</dbReference>
<organism evidence="6 7">
    <name type="scientific">Listeria grayi FSL F6-1183</name>
    <dbReference type="NCBI Taxonomy" id="1265827"/>
    <lineage>
        <taxon>Bacteria</taxon>
        <taxon>Bacillati</taxon>
        <taxon>Bacillota</taxon>
        <taxon>Bacilli</taxon>
        <taxon>Bacillales</taxon>
        <taxon>Listeriaceae</taxon>
        <taxon>Listeria</taxon>
    </lineage>
</organism>
<keyword evidence="2" id="KW-0479">Metal-binding</keyword>
<evidence type="ECO:0000256" key="2">
    <source>
        <dbReference type="ARBA" id="ARBA00022723"/>
    </source>
</evidence>
<dbReference type="EMBL" id="AODG01000002">
    <property type="protein sequence ID" value="EUJ30595.1"/>
    <property type="molecule type" value="Genomic_DNA"/>
</dbReference>
<dbReference type="InterPro" id="IPR006879">
    <property type="entry name" value="YdjC-like"/>
</dbReference>
<dbReference type="Proteomes" id="UP000019251">
    <property type="component" value="Unassembled WGS sequence"/>
</dbReference>
<dbReference type="GO" id="GO:0000272">
    <property type="term" value="P:polysaccharide catabolic process"/>
    <property type="evidence" value="ECO:0007669"/>
    <property type="project" value="InterPro"/>
</dbReference>
<dbReference type="PANTHER" id="PTHR31609:SF1">
    <property type="entry name" value="CARBOHYDRATE DEACETYLASE"/>
    <property type="match status" value="1"/>
</dbReference>
<gene>
    <name evidence="6" type="ORF">LMUR_00490</name>
</gene>
<protein>
    <recommendedName>
        <fullName evidence="8">Carbohydrate deacetylase</fullName>
    </recommendedName>
</protein>
<evidence type="ECO:0000313" key="6">
    <source>
        <dbReference type="EMBL" id="EUJ30595.1"/>
    </source>
</evidence>
<name>A0A829R9J9_LISGR</name>
<evidence type="ECO:0000256" key="5">
    <source>
        <dbReference type="ARBA" id="ARBA00023277"/>
    </source>
</evidence>
<dbReference type="InterPro" id="IPR011330">
    <property type="entry name" value="Glyco_hydro/deAcase_b/a-brl"/>
</dbReference>
<dbReference type="GO" id="GO:0019213">
    <property type="term" value="F:deacetylase activity"/>
    <property type="evidence" value="ECO:0007669"/>
    <property type="project" value="TreeGrafter"/>
</dbReference>
<dbReference type="Gene3D" id="3.20.20.370">
    <property type="entry name" value="Glycoside hydrolase/deacetylase"/>
    <property type="match status" value="1"/>
</dbReference>
<dbReference type="CDD" id="cd10803">
    <property type="entry name" value="YdjC_EF3048_like"/>
    <property type="match status" value="1"/>
</dbReference>
<evidence type="ECO:0008006" key="8">
    <source>
        <dbReference type="Google" id="ProtNLM"/>
    </source>
</evidence>
<evidence type="ECO:0000256" key="3">
    <source>
        <dbReference type="ARBA" id="ARBA00022801"/>
    </source>
</evidence>
<dbReference type="InterPro" id="IPR022948">
    <property type="entry name" value="COD_ChbG_bac"/>
</dbReference>
<dbReference type="AlphaFoldDB" id="A0A829R9J9"/>
<keyword evidence="5" id="KW-0119">Carbohydrate metabolism</keyword>
<sequence>MYEYSEIDYNRIEEIESKGATAMKIIFNADDYGLTRGTVYGILDAYKKGVVRSTTLMATGEAFDLAVEIAKENPGLDIGVHLVMTSGKALTKGLQFITDNEDNFLPQEKFRAEFDLEKWGAEIEREYTAQIEKVLATGIPVTHLDVHHNIEEFVHPIENKLAEKYDLAIRSHESNTTAKVKEPGTFSNRFYGEHATLETLQEVINEHRDTDKVVEFMCHPAYFDNRLKNITSYNMERVEELELLTNPRIMEFLNQGEIELVNFREL</sequence>
<reference evidence="6 7" key="1">
    <citation type="submission" date="2012-12" db="EMBL/GenBank/DDBJ databases">
        <title>Novel taxa of Listeriaceae from agricultural environments in the United States.</title>
        <authorList>
            <person name="den Bakker H.C."/>
            <person name="Allred A."/>
            <person name="Warchocki S."/>
            <person name="Wright E.M."/>
            <person name="Burrell A."/>
            <person name="Nightingale K.K."/>
            <person name="Kephart D."/>
            <person name="Wiedmann M."/>
        </authorList>
    </citation>
    <scope>NUCLEOTIDE SEQUENCE [LARGE SCALE GENOMIC DNA]</scope>
    <source>
        <strain evidence="6 7">FSL F6-1183</strain>
    </source>
</reference>
<comment type="cofactor">
    <cofactor evidence="1">
        <name>Mg(2+)</name>
        <dbReference type="ChEBI" id="CHEBI:18420"/>
    </cofactor>
</comment>
<accession>A0A829R9J9</accession>
<evidence type="ECO:0000313" key="7">
    <source>
        <dbReference type="Proteomes" id="UP000019251"/>
    </source>
</evidence>
<keyword evidence="3" id="KW-0378">Hydrolase</keyword>
<comment type="caution">
    <text evidence="6">The sequence shown here is derived from an EMBL/GenBank/DDBJ whole genome shotgun (WGS) entry which is preliminary data.</text>
</comment>
<evidence type="ECO:0000256" key="1">
    <source>
        <dbReference type="ARBA" id="ARBA00001946"/>
    </source>
</evidence>
<dbReference type="Pfam" id="PF04794">
    <property type="entry name" value="YdjC"/>
    <property type="match status" value="1"/>
</dbReference>
<dbReference type="PANTHER" id="PTHR31609">
    <property type="entry name" value="YDJC DEACETYLASE FAMILY MEMBER"/>
    <property type="match status" value="1"/>
</dbReference>